<keyword evidence="2" id="KW-1185">Reference proteome</keyword>
<protein>
    <submittedName>
        <fullName evidence="1">Uncharacterized protein</fullName>
    </submittedName>
</protein>
<sequence length="122" mass="13815">MTDQTLQIHHFYDVLPNAAQELLMLAHLSFEFGPRSTLYRADELQHTLENLLGDSQGATLGETDLIESLLFQAASRLNYLLCIVQKAHTSDAGWVCLIPLYQQNKLKQVMLKHHLRSTTSPP</sequence>
<accession>A0ABQ2DHB8</accession>
<name>A0ABQ2DHB8_9DEIO</name>
<proteinExistence type="predicted"/>
<evidence type="ECO:0000313" key="1">
    <source>
        <dbReference type="EMBL" id="GGJ55490.1"/>
    </source>
</evidence>
<reference evidence="2" key="1">
    <citation type="journal article" date="2019" name="Int. J. Syst. Evol. Microbiol.">
        <title>The Global Catalogue of Microorganisms (GCM) 10K type strain sequencing project: providing services to taxonomists for standard genome sequencing and annotation.</title>
        <authorList>
            <consortium name="The Broad Institute Genomics Platform"/>
            <consortium name="The Broad Institute Genome Sequencing Center for Infectious Disease"/>
            <person name="Wu L."/>
            <person name="Ma J."/>
        </authorList>
    </citation>
    <scope>NUCLEOTIDE SEQUENCE [LARGE SCALE GENOMIC DNA]</scope>
    <source>
        <strain evidence="2">JCM 14370</strain>
    </source>
</reference>
<dbReference type="RefSeq" id="WP_189007954.1">
    <property type="nucleotide sequence ID" value="NZ_BMOD01000033.1"/>
</dbReference>
<comment type="caution">
    <text evidence="1">The sequence shown here is derived from an EMBL/GenBank/DDBJ whole genome shotgun (WGS) entry which is preliminary data.</text>
</comment>
<dbReference type="Proteomes" id="UP000632222">
    <property type="component" value="Unassembled WGS sequence"/>
</dbReference>
<organism evidence="1 2">
    <name type="scientific">Deinococcus roseus</name>
    <dbReference type="NCBI Taxonomy" id="392414"/>
    <lineage>
        <taxon>Bacteria</taxon>
        <taxon>Thermotogati</taxon>
        <taxon>Deinococcota</taxon>
        <taxon>Deinococci</taxon>
        <taxon>Deinococcales</taxon>
        <taxon>Deinococcaceae</taxon>
        <taxon>Deinococcus</taxon>
    </lineage>
</organism>
<evidence type="ECO:0000313" key="2">
    <source>
        <dbReference type="Proteomes" id="UP000632222"/>
    </source>
</evidence>
<gene>
    <name evidence="1" type="ORF">GCM10008938_47060</name>
</gene>
<dbReference type="EMBL" id="BMOD01000033">
    <property type="protein sequence ID" value="GGJ55490.1"/>
    <property type="molecule type" value="Genomic_DNA"/>
</dbReference>